<dbReference type="InterPro" id="IPR049453">
    <property type="entry name" value="Memb_transporter_dom"/>
</dbReference>
<dbReference type="RefSeq" id="WP_245701261.1">
    <property type="nucleotide sequence ID" value="NZ_FMYH01000007.1"/>
</dbReference>
<evidence type="ECO:0000256" key="1">
    <source>
        <dbReference type="ARBA" id="ARBA00004141"/>
    </source>
</evidence>
<dbReference type="AlphaFoldDB" id="A0A1G6UCK9"/>
<keyword evidence="3 5" id="KW-1133">Transmembrane helix</keyword>
<feature type="domain" description="Integral membrane bound transporter" evidence="6">
    <location>
        <begin position="50"/>
        <end position="167"/>
    </location>
</feature>
<keyword evidence="4 5" id="KW-0472">Membrane</keyword>
<feature type="transmembrane region" description="Helical" evidence="5">
    <location>
        <begin position="134"/>
        <end position="151"/>
    </location>
</feature>
<accession>A0A1G6UCK9</accession>
<organism evidence="7 8">
    <name type="scientific">Sanguibacter gelidistatuariae</name>
    <dbReference type="NCBI Taxonomy" id="1814289"/>
    <lineage>
        <taxon>Bacteria</taxon>
        <taxon>Bacillati</taxon>
        <taxon>Actinomycetota</taxon>
        <taxon>Actinomycetes</taxon>
        <taxon>Micrococcales</taxon>
        <taxon>Sanguibacteraceae</taxon>
        <taxon>Sanguibacter</taxon>
    </lineage>
</organism>
<name>A0A1G6UCK9_9MICO</name>
<reference evidence="7 8" key="1">
    <citation type="submission" date="2016-09" db="EMBL/GenBank/DDBJ databases">
        <authorList>
            <person name="Capua I."/>
            <person name="De Benedictis P."/>
            <person name="Joannis T."/>
            <person name="Lombin L.H."/>
            <person name="Cattoli G."/>
        </authorList>
    </citation>
    <scope>NUCLEOTIDE SEQUENCE [LARGE SCALE GENOMIC DNA]</scope>
    <source>
        <strain evidence="7 8">ISLP-3</strain>
    </source>
</reference>
<dbReference type="EMBL" id="FMYH01000007">
    <property type="protein sequence ID" value="SDD39053.1"/>
    <property type="molecule type" value="Genomic_DNA"/>
</dbReference>
<feature type="transmembrane region" description="Helical" evidence="5">
    <location>
        <begin position="30"/>
        <end position="49"/>
    </location>
</feature>
<proteinExistence type="predicted"/>
<evidence type="ECO:0000259" key="6">
    <source>
        <dbReference type="Pfam" id="PF13515"/>
    </source>
</evidence>
<evidence type="ECO:0000256" key="5">
    <source>
        <dbReference type="SAM" id="Phobius"/>
    </source>
</evidence>
<keyword evidence="2 5" id="KW-0812">Transmembrane</keyword>
<dbReference type="GO" id="GO:0016020">
    <property type="term" value="C:membrane"/>
    <property type="evidence" value="ECO:0007669"/>
    <property type="project" value="UniProtKB-SubCell"/>
</dbReference>
<dbReference type="Pfam" id="PF13515">
    <property type="entry name" value="FUSC_2"/>
    <property type="match status" value="1"/>
</dbReference>
<evidence type="ECO:0000313" key="7">
    <source>
        <dbReference type="EMBL" id="SDD39053.1"/>
    </source>
</evidence>
<feature type="transmembrane region" description="Helical" evidence="5">
    <location>
        <begin position="157"/>
        <end position="175"/>
    </location>
</feature>
<dbReference type="Proteomes" id="UP000199039">
    <property type="component" value="Unassembled WGS sequence"/>
</dbReference>
<sequence>MEDSFVMSQLSRAGVQVRSRVRQGSTRVRAGFWPIIVVAVAASVSYGLSLQVLGHAYPFFAPVCVWICLGFTTDRSMRRVAELGIGVTVGVGLGELIVRAIGAGALQIGLVLALSALLARFIDRGALLTTQAGVQAIVIVGLPLASTGGGFGRWTDALIGAAVAFLVAAFTPGDLRRQPRRIGGEGLVELARTLEAVANGVRSGLPADREAALLRGRASEPALDEWQSVTREALENSRITANGRKYRAELVEIGRSAILVDRTMRTVRVIARRALSLPTGQAVEHLAVLLDDLAAAARELAEAVAAGKDTKSARAHILQIAASADPGALGSSDWQVQSLILILRSAIVDLHEASGASPEEARAALAPM</sequence>
<gene>
    <name evidence="7" type="ORF">SAMN05216410_3227</name>
</gene>
<evidence type="ECO:0000256" key="3">
    <source>
        <dbReference type="ARBA" id="ARBA00022989"/>
    </source>
</evidence>
<feature type="transmembrane region" description="Helical" evidence="5">
    <location>
        <begin position="104"/>
        <end position="122"/>
    </location>
</feature>
<evidence type="ECO:0000256" key="4">
    <source>
        <dbReference type="ARBA" id="ARBA00023136"/>
    </source>
</evidence>
<protein>
    <submittedName>
        <fullName evidence="7">Uncharacterized membrane protein YgaE, UPF0421/DUF939 family</fullName>
    </submittedName>
</protein>
<evidence type="ECO:0000313" key="8">
    <source>
        <dbReference type="Proteomes" id="UP000199039"/>
    </source>
</evidence>
<comment type="subcellular location">
    <subcellularLocation>
        <location evidence="1">Membrane</location>
        <topology evidence="1">Multi-pass membrane protein</topology>
    </subcellularLocation>
</comment>
<dbReference type="STRING" id="1814289.SAMN05216410_3227"/>
<keyword evidence="8" id="KW-1185">Reference proteome</keyword>
<evidence type="ECO:0000256" key="2">
    <source>
        <dbReference type="ARBA" id="ARBA00022692"/>
    </source>
</evidence>